<gene>
    <name evidence="11" type="ORF">CBOVIS_LOCUS11057</name>
</gene>
<dbReference type="Pfam" id="PF00102">
    <property type="entry name" value="Y_phosphatase"/>
    <property type="match status" value="1"/>
</dbReference>
<proteinExistence type="inferred from homology"/>
<dbReference type="AlphaFoldDB" id="A0A8S1FDW2"/>
<evidence type="ECO:0000259" key="9">
    <source>
        <dbReference type="PROSITE" id="PS50055"/>
    </source>
</evidence>
<organism evidence="11 12">
    <name type="scientific">Caenorhabditis bovis</name>
    <dbReference type="NCBI Taxonomy" id="2654633"/>
    <lineage>
        <taxon>Eukaryota</taxon>
        <taxon>Metazoa</taxon>
        <taxon>Ecdysozoa</taxon>
        <taxon>Nematoda</taxon>
        <taxon>Chromadorea</taxon>
        <taxon>Rhabditida</taxon>
        <taxon>Rhabditina</taxon>
        <taxon>Rhabditomorpha</taxon>
        <taxon>Rhabditoidea</taxon>
        <taxon>Rhabditidae</taxon>
        <taxon>Peloderinae</taxon>
        <taxon>Caenorhabditis</taxon>
    </lineage>
</organism>
<dbReference type="InterPro" id="IPR003595">
    <property type="entry name" value="Tyr_Pase_cat"/>
</dbReference>
<dbReference type="EC" id="3.1.3.48" evidence="2"/>
<dbReference type="InterPro" id="IPR016130">
    <property type="entry name" value="Tyr_Pase_AS"/>
</dbReference>
<dbReference type="FunFam" id="3.90.190.10:FF:000045">
    <property type="entry name" value="Tyrosine-protein phosphatase non-receptor type 12"/>
    <property type="match status" value="1"/>
</dbReference>
<dbReference type="GO" id="GO:0005737">
    <property type="term" value="C:cytoplasm"/>
    <property type="evidence" value="ECO:0007669"/>
    <property type="project" value="UniProtKB-SubCell"/>
</dbReference>
<dbReference type="InterPro" id="IPR050348">
    <property type="entry name" value="Protein-Tyr_Phosphatase"/>
</dbReference>
<dbReference type="PANTHER" id="PTHR19134:SF543">
    <property type="entry name" value="PROTEIN-TYROSINE-PHOSPHATASE"/>
    <property type="match status" value="1"/>
</dbReference>
<dbReference type="Proteomes" id="UP000494206">
    <property type="component" value="Unassembled WGS sequence"/>
</dbReference>
<keyword evidence="12" id="KW-1185">Reference proteome</keyword>
<reference evidence="11 12" key="1">
    <citation type="submission" date="2020-04" db="EMBL/GenBank/DDBJ databases">
        <authorList>
            <person name="Laetsch R D."/>
            <person name="Stevens L."/>
            <person name="Kumar S."/>
            <person name="Blaxter L. M."/>
        </authorList>
    </citation>
    <scope>NUCLEOTIDE SEQUENCE [LARGE SCALE GENOMIC DNA]</scope>
</reference>
<evidence type="ECO:0000256" key="4">
    <source>
        <dbReference type="ARBA" id="ARBA00022553"/>
    </source>
</evidence>
<dbReference type="PROSITE" id="PS50055">
    <property type="entry name" value="TYR_PHOSPHATASE_PTP"/>
    <property type="match status" value="1"/>
</dbReference>
<dbReference type="EMBL" id="CADEPM010000008">
    <property type="protein sequence ID" value="CAB3409402.1"/>
    <property type="molecule type" value="Genomic_DNA"/>
</dbReference>
<dbReference type="OrthoDB" id="10253954at2759"/>
<dbReference type="PANTHER" id="PTHR19134">
    <property type="entry name" value="RECEPTOR-TYPE TYROSINE-PROTEIN PHOSPHATASE"/>
    <property type="match status" value="1"/>
</dbReference>
<dbReference type="PRINTS" id="PR00700">
    <property type="entry name" value="PRTYPHPHTASE"/>
</dbReference>
<dbReference type="Gene3D" id="3.90.190.10">
    <property type="entry name" value="Protein tyrosine phosphatase superfamily"/>
    <property type="match status" value="1"/>
</dbReference>
<dbReference type="InterPro" id="IPR000387">
    <property type="entry name" value="Tyr_Pase_dom"/>
</dbReference>
<evidence type="ECO:0000256" key="7">
    <source>
        <dbReference type="ARBA" id="ARBA00034734"/>
    </source>
</evidence>
<comment type="similarity">
    <text evidence="7">Belongs to the protein-tyrosine phosphatase family. Non-receptor class 4 subfamily.</text>
</comment>
<accession>A0A8S1FDW2</accession>
<evidence type="ECO:0000256" key="2">
    <source>
        <dbReference type="ARBA" id="ARBA00013064"/>
    </source>
</evidence>
<keyword evidence="4" id="KW-0597">Phosphoprotein</keyword>
<protein>
    <recommendedName>
        <fullName evidence="2">protein-tyrosine-phosphatase</fullName>
        <ecNumber evidence="2">3.1.3.48</ecNumber>
    </recommendedName>
</protein>
<name>A0A8S1FDW2_9PELO</name>
<feature type="region of interest" description="Disordered" evidence="8">
    <location>
        <begin position="37"/>
        <end position="56"/>
    </location>
</feature>
<evidence type="ECO:0000259" key="10">
    <source>
        <dbReference type="PROSITE" id="PS50056"/>
    </source>
</evidence>
<comment type="subcellular location">
    <subcellularLocation>
        <location evidence="1">Cytoplasm</location>
    </subcellularLocation>
</comment>
<keyword evidence="5" id="KW-0378">Hydrolase</keyword>
<evidence type="ECO:0000256" key="5">
    <source>
        <dbReference type="ARBA" id="ARBA00022801"/>
    </source>
</evidence>
<dbReference type="SMART" id="SM00194">
    <property type="entry name" value="PTPc"/>
    <property type="match status" value="1"/>
</dbReference>
<keyword evidence="3" id="KW-0963">Cytoplasm</keyword>
<evidence type="ECO:0000256" key="3">
    <source>
        <dbReference type="ARBA" id="ARBA00022490"/>
    </source>
</evidence>
<evidence type="ECO:0000256" key="8">
    <source>
        <dbReference type="SAM" id="MobiDB-lite"/>
    </source>
</evidence>
<comment type="caution">
    <text evidence="11">The sequence shown here is derived from an EMBL/GenBank/DDBJ whole genome shotgun (WGS) entry which is preliminary data.</text>
</comment>
<dbReference type="CDD" id="cd00047">
    <property type="entry name" value="PTPc"/>
    <property type="match status" value="1"/>
</dbReference>
<dbReference type="InterPro" id="IPR000242">
    <property type="entry name" value="PTP_cat"/>
</dbReference>
<evidence type="ECO:0000256" key="1">
    <source>
        <dbReference type="ARBA" id="ARBA00004496"/>
    </source>
</evidence>
<sequence>MLLSFRRILRTLGRYLAMSDVTSSSVWNENNPLGSSLDVGSKTRSPPPIPKATPVSHSALNSNTIAPNVVPVTDDLIVFESQEEMEASKPCQRAQDDCLREFLRIESQLEIQDYNRSFYQIRIEQDKFRMEPEFASECATAPHHYIRNRYRDILPYDHNRVEIKKDDENPEGYMNASFIQLPGGKARFIAAQAPLSSTLDEWWKMIDEHNVSMIVILCKLIENNKVKCERYWPTEINEPELFGDYEITLEEEKSFDDDEYVLRTLKMENQTTMATRIVYQLHYKEWPDHGCPSGEKQLLNMIDEMAKLHENYEPTTPILVHCSAGVGRTGTIIAVNHIREQINAGTCTTINVFDLVLSLRRQRASMVQTQDQYQFVHRCIAEYCRQKLGITVELKKQERPTVCHLSGLAADNNRVCSERAAGDAIEQQRVSDRAADANIAGRSAIVENWRRGFYGRRAGFSVRAACSAGTGGYGQCGELNSDSSSTSMIRSAFDSFVNRAAVVLREQKSRLERRAARLLNPDGTESRPSGDG</sequence>
<feature type="domain" description="Tyrosine specific protein phosphatases" evidence="10">
    <location>
        <begin position="296"/>
        <end position="374"/>
    </location>
</feature>
<dbReference type="PROSITE" id="PS50056">
    <property type="entry name" value="TYR_PHOSPHATASE_2"/>
    <property type="match status" value="1"/>
</dbReference>
<dbReference type="SMART" id="SM00404">
    <property type="entry name" value="PTPc_motif"/>
    <property type="match status" value="1"/>
</dbReference>
<dbReference type="PROSITE" id="PS00383">
    <property type="entry name" value="TYR_PHOSPHATASE_1"/>
    <property type="match status" value="1"/>
</dbReference>
<dbReference type="SUPFAM" id="SSF52799">
    <property type="entry name" value="(Phosphotyrosine protein) phosphatases II"/>
    <property type="match status" value="1"/>
</dbReference>
<keyword evidence="6" id="KW-0904">Protein phosphatase</keyword>
<feature type="domain" description="Tyrosine-protein phosphatase" evidence="9">
    <location>
        <begin position="114"/>
        <end position="383"/>
    </location>
</feature>
<evidence type="ECO:0000313" key="11">
    <source>
        <dbReference type="EMBL" id="CAB3409402.1"/>
    </source>
</evidence>
<dbReference type="GO" id="GO:0004725">
    <property type="term" value="F:protein tyrosine phosphatase activity"/>
    <property type="evidence" value="ECO:0007669"/>
    <property type="project" value="UniProtKB-EC"/>
</dbReference>
<evidence type="ECO:0000256" key="6">
    <source>
        <dbReference type="ARBA" id="ARBA00022912"/>
    </source>
</evidence>
<evidence type="ECO:0000313" key="12">
    <source>
        <dbReference type="Proteomes" id="UP000494206"/>
    </source>
</evidence>
<dbReference type="InterPro" id="IPR029021">
    <property type="entry name" value="Prot-tyrosine_phosphatase-like"/>
</dbReference>